<gene>
    <name evidence="5" type="ORF">PSEWESI4_01595</name>
</gene>
<dbReference type="GO" id="GO:0003677">
    <property type="term" value="F:DNA binding"/>
    <property type="evidence" value="ECO:0007669"/>
    <property type="project" value="UniProtKB-KW"/>
</dbReference>
<evidence type="ECO:0000313" key="6">
    <source>
        <dbReference type="Proteomes" id="UP000583387"/>
    </source>
</evidence>
<keyword evidence="3" id="KW-0804">Transcription</keyword>
<dbReference type="Pfam" id="PF01638">
    <property type="entry name" value="HxlR"/>
    <property type="match status" value="1"/>
</dbReference>
<dbReference type="SUPFAM" id="SSF46785">
    <property type="entry name" value="Winged helix' DNA-binding domain"/>
    <property type="match status" value="1"/>
</dbReference>
<evidence type="ECO:0000259" key="4">
    <source>
        <dbReference type="PROSITE" id="PS51118"/>
    </source>
</evidence>
<dbReference type="Gene3D" id="1.10.10.10">
    <property type="entry name" value="Winged helix-like DNA-binding domain superfamily/Winged helix DNA-binding domain"/>
    <property type="match status" value="1"/>
</dbReference>
<dbReference type="PANTHER" id="PTHR33204">
    <property type="entry name" value="TRANSCRIPTIONAL REGULATOR, MARR FAMILY"/>
    <property type="match status" value="1"/>
</dbReference>
<name>A0A7U7ELQ5_9GAMM</name>
<proteinExistence type="predicted"/>
<evidence type="ECO:0000256" key="2">
    <source>
        <dbReference type="ARBA" id="ARBA00023125"/>
    </source>
</evidence>
<dbReference type="PANTHER" id="PTHR33204:SF37">
    <property type="entry name" value="HTH-TYPE TRANSCRIPTIONAL REGULATOR YODB"/>
    <property type="match status" value="1"/>
</dbReference>
<dbReference type="InterPro" id="IPR036390">
    <property type="entry name" value="WH_DNA-bd_sf"/>
</dbReference>
<protein>
    <recommendedName>
        <fullName evidence="4">HTH hxlR-type domain-containing protein</fullName>
    </recommendedName>
</protein>
<sequence>MKTQAKKVSPPLDDAKVYRCLEEVIGCKWSVSVLVAAGDGINRPGALQKHIPGLSTKVLNERLRKLTHYGLLEQIRYAESPPRTEYLLTPFGRELVELIGRIRHLDQTGRAGRS</sequence>
<organism evidence="5 6">
    <name type="scientific">Zestomonas carbonaria</name>
    <dbReference type="NCBI Taxonomy" id="2762745"/>
    <lineage>
        <taxon>Bacteria</taxon>
        <taxon>Pseudomonadati</taxon>
        <taxon>Pseudomonadota</taxon>
        <taxon>Gammaproteobacteria</taxon>
        <taxon>Pseudomonadales</taxon>
        <taxon>Pseudomonadaceae</taxon>
        <taxon>Zestomonas</taxon>
    </lineage>
</organism>
<accession>A0A7U7ELQ5</accession>
<evidence type="ECO:0000256" key="1">
    <source>
        <dbReference type="ARBA" id="ARBA00023015"/>
    </source>
</evidence>
<evidence type="ECO:0000313" key="5">
    <source>
        <dbReference type="EMBL" id="CAD5107324.1"/>
    </source>
</evidence>
<dbReference type="AlphaFoldDB" id="A0A7U7ELQ5"/>
<dbReference type="InterPro" id="IPR002577">
    <property type="entry name" value="HTH_HxlR"/>
</dbReference>
<keyword evidence="6" id="KW-1185">Reference proteome</keyword>
<dbReference type="InterPro" id="IPR036388">
    <property type="entry name" value="WH-like_DNA-bd_sf"/>
</dbReference>
<dbReference type="RefSeq" id="WP_187670673.1">
    <property type="nucleotide sequence ID" value="NZ_CAJFCI010000032.1"/>
</dbReference>
<feature type="domain" description="HTH hxlR-type" evidence="4">
    <location>
        <begin position="9"/>
        <end position="114"/>
    </location>
</feature>
<evidence type="ECO:0000256" key="3">
    <source>
        <dbReference type="ARBA" id="ARBA00023163"/>
    </source>
</evidence>
<reference evidence="5 6" key="1">
    <citation type="submission" date="2020-08" db="EMBL/GenBank/DDBJ databases">
        <authorList>
            <person name="Criscuolo A."/>
        </authorList>
    </citation>
    <scope>NUCLEOTIDE SEQUENCE [LARGE SCALE GENOMIC DNA]</scope>
    <source>
        <strain evidence="5">CIP111764</strain>
    </source>
</reference>
<keyword evidence="1" id="KW-0805">Transcription regulation</keyword>
<dbReference type="PROSITE" id="PS51118">
    <property type="entry name" value="HTH_HXLR"/>
    <property type="match status" value="1"/>
</dbReference>
<dbReference type="Proteomes" id="UP000583387">
    <property type="component" value="Unassembled WGS sequence"/>
</dbReference>
<dbReference type="EMBL" id="CAJFCI010000032">
    <property type="protein sequence ID" value="CAD5107324.1"/>
    <property type="molecule type" value="Genomic_DNA"/>
</dbReference>
<keyword evidence="2" id="KW-0238">DNA-binding</keyword>
<comment type="caution">
    <text evidence="5">The sequence shown here is derived from an EMBL/GenBank/DDBJ whole genome shotgun (WGS) entry which is preliminary data.</text>
</comment>